<geneLocation type="plasmid" evidence="2">
    <name>Tros</name>
</geneLocation>
<proteinExistence type="predicted"/>
<dbReference type="HOGENOM" id="CLU_2014196_0_0_0"/>
<accession>B9L441</accession>
<organism evidence="1 2">
    <name type="scientific">Thermomicrobium roseum (strain ATCC 27502 / DSM 5159 / P-2)</name>
    <dbReference type="NCBI Taxonomy" id="309801"/>
    <lineage>
        <taxon>Bacteria</taxon>
        <taxon>Pseudomonadati</taxon>
        <taxon>Thermomicrobiota</taxon>
        <taxon>Thermomicrobia</taxon>
        <taxon>Thermomicrobiales</taxon>
        <taxon>Thermomicrobiaceae</taxon>
        <taxon>Thermomicrobium</taxon>
    </lineage>
</organism>
<dbReference type="EMBL" id="CP001276">
    <property type="protein sequence ID" value="ACM06513.1"/>
    <property type="molecule type" value="Genomic_DNA"/>
</dbReference>
<sequence length="123" mass="13255">MSALASLTDLSAALGAPASEPLPLDCIGLYERSGEVPCRRPLLPTAQRRAARLRRPFRVNSHRGADRRWLAFAMHVSLLLPAHRRAGLGTTAASELFVDRPANSISGTPRAPLVVKPVSIQGR</sequence>
<dbReference type="Proteomes" id="UP000000447">
    <property type="component" value="Plasmid unnamed"/>
</dbReference>
<protein>
    <submittedName>
        <fullName evidence="1">Uncharacterized protein</fullName>
    </submittedName>
</protein>
<name>B9L441_THERP</name>
<keyword evidence="2" id="KW-1185">Reference proteome</keyword>
<gene>
    <name evidence="1" type="ordered locus">trd_A0555</name>
</gene>
<dbReference type="AlphaFoldDB" id="B9L441"/>
<evidence type="ECO:0000313" key="1">
    <source>
        <dbReference type="EMBL" id="ACM06513.1"/>
    </source>
</evidence>
<keyword evidence="1" id="KW-0614">Plasmid</keyword>
<dbReference type="KEGG" id="tro:trd_A0555"/>
<reference evidence="1 2" key="1">
    <citation type="journal article" date="2009" name="PLoS ONE">
        <title>Complete genome sequence of the aerobic CO-oxidizing thermophile Thermomicrobium roseum.</title>
        <authorList>
            <person name="Wu D."/>
            <person name="Raymond J."/>
            <person name="Wu M."/>
            <person name="Chatterji S."/>
            <person name="Ren Q."/>
            <person name="Graham J.E."/>
            <person name="Bryant D.A."/>
            <person name="Robb F."/>
            <person name="Colman A."/>
            <person name="Tallon L.J."/>
            <person name="Badger J.H."/>
            <person name="Madupu R."/>
            <person name="Ward N.L."/>
            <person name="Eisen J.A."/>
        </authorList>
    </citation>
    <scope>NUCLEOTIDE SEQUENCE [LARGE SCALE GENOMIC DNA]</scope>
    <source>
        <strain evidence="2">ATCC 27502 / DSM 5159 / P-2</strain>
        <plasmid evidence="1">unnamed</plasmid>
    </source>
</reference>
<evidence type="ECO:0000313" key="2">
    <source>
        <dbReference type="Proteomes" id="UP000000447"/>
    </source>
</evidence>